<dbReference type="EMBL" id="VFPM01000004">
    <property type="protein sequence ID" value="TQM57256.1"/>
    <property type="molecule type" value="Genomic_DNA"/>
</dbReference>
<keyword evidence="2" id="KW-1133">Transmembrane helix</keyword>
<protein>
    <recommendedName>
        <fullName evidence="5">Sporulation protein YtfJ</fullName>
    </recommendedName>
</protein>
<name>A0A543HFZ8_9MICO</name>
<evidence type="ECO:0000256" key="2">
    <source>
        <dbReference type="SAM" id="Phobius"/>
    </source>
</evidence>
<proteinExistence type="predicted"/>
<evidence type="ECO:0000256" key="1">
    <source>
        <dbReference type="SAM" id="MobiDB-lite"/>
    </source>
</evidence>
<accession>A0A543HFZ8</accession>
<dbReference type="RefSeq" id="WP_141846540.1">
    <property type="nucleotide sequence ID" value="NZ_VFPM01000004.1"/>
</dbReference>
<sequence>MTLDELMSKAKDAITVKRVYGEPYEKDGVTVIPAAMVAGGGGGGSGTDESGSNGEGGGFGMGGRPAGAFVIKNGEVTWRPAVDPNRVLLIAGIVAVTWLATRPFVARRRAGT</sequence>
<keyword evidence="2" id="KW-0812">Transmembrane</keyword>
<keyword evidence="2" id="KW-0472">Membrane</keyword>
<feature type="transmembrane region" description="Helical" evidence="2">
    <location>
        <begin position="87"/>
        <end position="105"/>
    </location>
</feature>
<dbReference type="Proteomes" id="UP000316747">
    <property type="component" value="Unassembled WGS sequence"/>
</dbReference>
<reference evidence="3 4" key="1">
    <citation type="submission" date="2019-06" db="EMBL/GenBank/DDBJ databases">
        <title>Genome sequencing of plant associated microbes to promote plant fitness in Sorghum bicolor and Oryza sativa.</title>
        <authorList>
            <person name="Coleman-Derr D."/>
        </authorList>
    </citation>
    <scope>NUCLEOTIDE SEQUENCE [LARGE SCALE GENOMIC DNA]</scope>
    <source>
        <strain evidence="3 4">KV-663</strain>
    </source>
</reference>
<organism evidence="3 4">
    <name type="scientific">Humibacillus xanthopallidus</name>
    <dbReference type="NCBI Taxonomy" id="412689"/>
    <lineage>
        <taxon>Bacteria</taxon>
        <taxon>Bacillati</taxon>
        <taxon>Actinomycetota</taxon>
        <taxon>Actinomycetes</taxon>
        <taxon>Micrococcales</taxon>
        <taxon>Intrasporangiaceae</taxon>
        <taxon>Humibacillus</taxon>
    </lineage>
</organism>
<evidence type="ECO:0000313" key="4">
    <source>
        <dbReference type="Proteomes" id="UP000316747"/>
    </source>
</evidence>
<dbReference type="OrthoDB" id="3830295at2"/>
<dbReference type="AlphaFoldDB" id="A0A543HFZ8"/>
<comment type="caution">
    <text evidence="3">The sequence shown here is derived from an EMBL/GenBank/DDBJ whole genome shotgun (WGS) entry which is preliminary data.</text>
</comment>
<evidence type="ECO:0000313" key="3">
    <source>
        <dbReference type="EMBL" id="TQM57256.1"/>
    </source>
</evidence>
<feature type="region of interest" description="Disordered" evidence="1">
    <location>
        <begin position="40"/>
        <end position="60"/>
    </location>
</feature>
<evidence type="ECO:0008006" key="5">
    <source>
        <dbReference type="Google" id="ProtNLM"/>
    </source>
</evidence>
<keyword evidence="4" id="KW-1185">Reference proteome</keyword>
<gene>
    <name evidence="3" type="ORF">FBY41_4077</name>
</gene>